<dbReference type="EMBL" id="CP059399">
    <property type="protein sequence ID" value="QLY34420.1"/>
    <property type="molecule type" value="Genomic_DNA"/>
</dbReference>
<accession>A0A7D6ZP51</accession>
<evidence type="ECO:0000313" key="1">
    <source>
        <dbReference type="EMBL" id="QLY34420.1"/>
    </source>
</evidence>
<keyword evidence="2" id="KW-1185">Reference proteome</keyword>
<dbReference type="InterPro" id="IPR045423">
    <property type="entry name" value="DUF6510"/>
</dbReference>
<dbReference type="Proteomes" id="UP000515512">
    <property type="component" value="Chromosome"/>
</dbReference>
<dbReference type="AlphaFoldDB" id="A0A7D6ZP51"/>
<evidence type="ECO:0000313" key="2">
    <source>
        <dbReference type="Proteomes" id="UP000515512"/>
    </source>
</evidence>
<dbReference type="KEGG" id="nhu:H0264_15620"/>
<protein>
    <submittedName>
        <fullName evidence="1">Uncharacterized protein</fullName>
    </submittedName>
</protein>
<name>A0A7D6ZP51_9NOCA</name>
<sequence>MPYTYAAETGEDLHLDGNVLAGMLSEIFTADLTGCGCRCGACGVVEPLARALVYVRCPGTVVRCPHCTAVVLRVTTTPTGRWLDFGVGASICLPAPGE</sequence>
<proteinExistence type="predicted"/>
<dbReference type="Pfam" id="PF20120">
    <property type="entry name" value="DUF6510"/>
    <property type="match status" value="1"/>
</dbReference>
<organism evidence="1 2">
    <name type="scientific">Nocardia huaxiensis</name>
    <dbReference type="NCBI Taxonomy" id="2755382"/>
    <lineage>
        <taxon>Bacteria</taxon>
        <taxon>Bacillati</taxon>
        <taxon>Actinomycetota</taxon>
        <taxon>Actinomycetes</taxon>
        <taxon>Mycobacteriales</taxon>
        <taxon>Nocardiaceae</taxon>
        <taxon>Nocardia</taxon>
    </lineage>
</organism>
<gene>
    <name evidence="1" type="ORF">H0264_15620</name>
</gene>
<reference evidence="1 2" key="1">
    <citation type="submission" date="2020-07" db="EMBL/GenBank/DDBJ databases">
        <authorList>
            <person name="Zhuang K."/>
            <person name="Ran Y."/>
        </authorList>
    </citation>
    <scope>NUCLEOTIDE SEQUENCE [LARGE SCALE GENOMIC DNA]</scope>
    <source>
        <strain evidence="1 2">WCH-YHL-001</strain>
    </source>
</reference>